<dbReference type="EMBL" id="VMNW02000016">
    <property type="protein sequence ID" value="KAA9161619.1"/>
    <property type="molecule type" value="Genomic_DNA"/>
</dbReference>
<organism evidence="1 2">
    <name type="scientific">Amycolatopsis acidicola</name>
    <dbReference type="NCBI Taxonomy" id="2596893"/>
    <lineage>
        <taxon>Bacteria</taxon>
        <taxon>Bacillati</taxon>
        <taxon>Actinomycetota</taxon>
        <taxon>Actinomycetes</taxon>
        <taxon>Pseudonocardiales</taxon>
        <taxon>Pseudonocardiaceae</taxon>
        <taxon>Amycolatopsis</taxon>
    </lineage>
</organism>
<dbReference type="RefSeq" id="WP_144746024.1">
    <property type="nucleotide sequence ID" value="NZ_VMNW02000016.1"/>
</dbReference>
<evidence type="ECO:0000313" key="1">
    <source>
        <dbReference type="EMBL" id="KAA9161619.1"/>
    </source>
</evidence>
<gene>
    <name evidence="1" type="ORF">FPZ12_014010</name>
</gene>
<comment type="caution">
    <text evidence="1">The sequence shown here is derived from an EMBL/GenBank/DDBJ whole genome shotgun (WGS) entry which is preliminary data.</text>
</comment>
<keyword evidence="2" id="KW-1185">Reference proteome</keyword>
<proteinExistence type="predicted"/>
<reference evidence="1" key="1">
    <citation type="submission" date="2019-09" db="EMBL/GenBank/DDBJ databases">
        <authorList>
            <person name="Teo W.F.A."/>
            <person name="Duangmal K."/>
        </authorList>
    </citation>
    <scope>NUCLEOTIDE SEQUENCE [LARGE SCALE GENOMIC DNA]</scope>
    <source>
        <strain evidence="1">K81G1</strain>
    </source>
</reference>
<sequence>MITLPTGQVTQVSFVRVSLDLLVNLRDTGRLWVLGDPAQRQLVVGLPGYPILGVARKTSQRR</sequence>
<dbReference type="Proteomes" id="UP000319769">
    <property type="component" value="Unassembled WGS sequence"/>
</dbReference>
<dbReference type="OrthoDB" id="3678714at2"/>
<name>A0A5N0V5D2_9PSEU</name>
<accession>A0A5N0V5D2</accession>
<evidence type="ECO:0000313" key="2">
    <source>
        <dbReference type="Proteomes" id="UP000319769"/>
    </source>
</evidence>
<dbReference type="AlphaFoldDB" id="A0A5N0V5D2"/>
<protein>
    <submittedName>
        <fullName evidence="1">Uncharacterized protein</fullName>
    </submittedName>
</protein>